<evidence type="ECO:0000256" key="6">
    <source>
        <dbReference type="ARBA" id="ARBA00023014"/>
    </source>
</evidence>
<keyword evidence="4" id="KW-0479">Metal-binding</keyword>
<comment type="similarity">
    <text evidence="7">Belongs to the radical SAM superfamily. Anaerobic sulfatase-maturating enzyme family.</text>
</comment>
<dbReference type="Gene3D" id="3.20.20.70">
    <property type="entry name" value="Aldolase class I"/>
    <property type="match status" value="1"/>
</dbReference>
<dbReference type="CDD" id="cd21120">
    <property type="entry name" value="SPASM_anSME"/>
    <property type="match status" value="1"/>
</dbReference>
<comment type="cofactor">
    <cofactor evidence="1">
        <name>[4Fe-4S] cluster</name>
        <dbReference type="ChEBI" id="CHEBI:49883"/>
    </cofactor>
</comment>
<dbReference type="SFLD" id="SFLDG01384">
    <property type="entry name" value="thioether_bond_formation_requi"/>
    <property type="match status" value="1"/>
</dbReference>
<evidence type="ECO:0000256" key="4">
    <source>
        <dbReference type="ARBA" id="ARBA00022723"/>
    </source>
</evidence>
<feature type="domain" description="Radical SAM core" evidence="8">
    <location>
        <begin position="11"/>
        <end position="235"/>
    </location>
</feature>
<evidence type="ECO:0000256" key="1">
    <source>
        <dbReference type="ARBA" id="ARBA00001966"/>
    </source>
</evidence>
<dbReference type="SFLD" id="SFLDG01386">
    <property type="entry name" value="main_SPASM_domain-containing"/>
    <property type="match status" value="1"/>
</dbReference>
<evidence type="ECO:0000256" key="3">
    <source>
        <dbReference type="ARBA" id="ARBA00022691"/>
    </source>
</evidence>
<dbReference type="SUPFAM" id="SSF102114">
    <property type="entry name" value="Radical SAM enzymes"/>
    <property type="match status" value="1"/>
</dbReference>
<gene>
    <name evidence="9" type="ORF">NHN17_20930</name>
</gene>
<dbReference type="PANTHER" id="PTHR43273">
    <property type="entry name" value="ANAEROBIC SULFATASE-MATURATING ENZYME HOMOLOG ASLB-RELATED"/>
    <property type="match status" value="1"/>
</dbReference>
<evidence type="ECO:0000256" key="2">
    <source>
        <dbReference type="ARBA" id="ARBA00022485"/>
    </source>
</evidence>
<organism evidence="9 10">
    <name type="scientific">Photobacterium pectinilyticum</name>
    <dbReference type="NCBI Taxonomy" id="2906793"/>
    <lineage>
        <taxon>Bacteria</taxon>
        <taxon>Pseudomonadati</taxon>
        <taxon>Pseudomonadota</taxon>
        <taxon>Gammaproteobacteria</taxon>
        <taxon>Vibrionales</taxon>
        <taxon>Vibrionaceae</taxon>
        <taxon>Photobacterium</taxon>
    </lineage>
</organism>
<dbReference type="CDD" id="cd01335">
    <property type="entry name" value="Radical_SAM"/>
    <property type="match status" value="1"/>
</dbReference>
<dbReference type="InterPro" id="IPR013785">
    <property type="entry name" value="Aldolase_TIM"/>
</dbReference>
<evidence type="ECO:0000256" key="7">
    <source>
        <dbReference type="ARBA" id="ARBA00023601"/>
    </source>
</evidence>
<sequence>MRHEPLMKGASIEQFSAVVKPTGSKCNMKCQYCFYLHKNDLLKQSPQPRMSDFILELHIKQHIEAQSCSYVDFIWQGGEPTLLGIPYFEKIIKLQRKYKKKDQDIFNSLQTNGILIDEKWCKFLKKNNFLVGLSIDGPKNIHDKYRLSNSGRSTYPKIMNAVKLLKKYDIDFNVLCAVNADNSKKPLEVYRFIRDEVKPNVIQFTPVIQKVDFKIAPPIANNQHLKSDSLEIPKETHPPIVTDWSVKPDYWGSFLVAIWKEWIEHDFGNVFIENFEDSVAILLGFGSQKCTSNELCGKGLAIEHNGDVYSCDHFVYPDYYLGNITKTHQADIISSIKQRRFGLDKRDKLPTTCKQCTYLKLCGGECPRNRFTKTPDNKPGLNYLCKGQQTFFKHVIDDINILNNKLKRSVS</sequence>
<evidence type="ECO:0000313" key="9">
    <source>
        <dbReference type="EMBL" id="MCQ1060511.1"/>
    </source>
</evidence>
<dbReference type="NCBIfam" id="TIGR03942">
    <property type="entry name" value="sulfatase_rSAM"/>
    <property type="match status" value="1"/>
</dbReference>
<dbReference type="InterPro" id="IPR047207">
    <property type="entry name" value="SPASM_anSME"/>
</dbReference>
<dbReference type="SFLD" id="SFLDG01067">
    <property type="entry name" value="SPASM/twitch_domain_containing"/>
    <property type="match status" value="1"/>
</dbReference>
<dbReference type="SFLD" id="SFLDS00029">
    <property type="entry name" value="Radical_SAM"/>
    <property type="match status" value="1"/>
</dbReference>
<dbReference type="InterPro" id="IPR023867">
    <property type="entry name" value="Sulphatase_maturase_rSAM"/>
</dbReference>
<keyword evidence="2" id="KW-0004">4Fe-4S</keyword>
<dbReference type="PROSITE" id="PS51918">
    <property type="entry name" value="RADICAL_SAM"/>
    <property type="match status" value="1"/>
</dbReference>
<evidence type="ECO:0000313" key="10">
    <source>
        <dbReference type="Proteomes" id="UP001524460"/>
    </source>
</evidence>
<dbReference type="RefSeq" id="WP_255044588.1">
    <property type="nucleotide sequence ID" value="NZ_JANEYT010000074.1"/>
</dbReference>
<proteinExistence type="inferred from homology"/>
<dbReference type="EMBL" id="JANEYT010000074">
    <property type="protein sequence ID" value="MCQ1060511.1"/>
    <property type="molecule type" value="Genomic_DNA"/>
</dbReference>
<dbReference type="Pfam" id="PF04055">
    <property type="entry name" value="Radical_SAM"/>
    <property type="match status" value="1"/>
</dbReference>
<keyword evidence="5" id="KW-0408">Iron</keyword>
<dbReference type="PANTHER" id="PTHR43273:SF3">
    <property type="entry name" value="ANAEROBIC SULFATASE-MATURATING ENZYME HOMOLOG ASLB-RELATED"/>
    <property type="match status" value="1"/>
</dbReference>
<dbReference type="Pfam" id="PF13186">
    <property type="entry name" value="SPASM"/>
    <property type="match status" value="1"/>
</dbReference>
<dbReference type="InterPro" id="IPR058240">
    <property type="entry name" value="rSAM_sf"/>
</dbReference>
<evidence type="ECO:0000256" key="5">
    <source>
        <dbReference type="ARBA" id="ARBA00023004"/>
    </source>
</evidence>
<name>A0ABT1N716_9GAMM</name>
<dbReference type="Proteomes" id="UP001524460">
    <property type="component" value="Unassembled WGS sequence"/>
</dbReference>
<comment type="caution">
    <text evidence="9">The sequence shown here is derived from an EMBL/GenBank/DDBJ whole genome shotgun (WGS) entry which is preliminary data.</text>
</comment>
<accession>A0ABT1N716</accession>
<keyword evidence="10" id="KW-1185">Reference proteome</keyword>
<dbReference type="InterPro" id="IPR034491">
    <property type="entry name" value="Anaerob_Ser_sulfatase-maturase"/>
</dbReference>
<keyword evidence="3" id="KW-0949">S-adenosyl-L-methionine</keyword>
<dbReference type="InterPro" id="IPR007197">
    <property type="entry name" value="rSAM"/>
</dbReference>
<dbReference type="SFLD" id="SFLDG01072">
    <property type="entry name" value="dehydrogenase_like"/>
    <property type="match status" value="1"/>
</dbReference>
<reference evidence="9 10" key="1">
    <citation type="submission" date="2022-07" db="EMBL/GenBank/DDBJ databases">
        <title>Photobacterium pectinilyticum sp. nov., a marine bacterium isolated from surface seawater of Qingdao offshore.</title>
        <authorList>
            <person name="Wang X."/>
        </authorList>
    </citation>
    <scope>NUCLEOTIDE SEQUENCE [LARGE SCALE GENOMIC DNA]</scope>
    <source>
        <strain evidence="9 10">ZSDE20</strain>
    </source>
</reference>
<evidence type="ECO:0000259" key="8">
    <source>
        <dbReference type="PROSITE" id="PS51918"/>
    </source>
</evidence>
<dbReference type="InterPro" id="IPR023885">
    <property type="entry name" value="4Fe4S-binding_SPASM_dom"/>
</dbReference>
<protein>
    <submittedName>
        <fullName evidence="9">Anaerobic sulfatase maturase</fullName>
    </submittedName>
</protein>
<keyword evidence="6" id="KW-0411">Iron-sulfur</keyword>
<dbReference type="NCBIfam" id="TIGR04085">
    <property type="entry name" value="rSAM_more_4Fe4S"/>
    <property type="match status" value="1"/>
</dbReference>
<dbReference type="SFLD" id="SFLDF00285">
    <property type="entry name" value="anaerobic_Ser-type_sulfatase-m"/>
    <property type="match status" value="1"/>
</dbReference>